<dbReference type="InterPro" id="IPR041698">
    <property type="entry name" value="Methyltransf_25"/>
</dbReference>
<evidence type="ECO:0000256" key="1">
    <source>
        <dbReference type="ARBA" id="ARBA00022679"/>
    </source>
</evidence>
<dbReference type="InterPro" id="IPR029063">
    <property type="entry name" value="SAM-dependent_MTases_sf"/>
</dbReference>
<evidence type="ECO:0000259" key="2">
    <source>
        <dbReference type="Pfam" id="PF13649"/>
    </source>
</evidence>
<evidence type="ECO:0000313" key="4">
    <source>
        <dbReference type="Proteomes" id="UP000199226"/>
    </source>
</evidence>
<evidence type="ECO:0000313" key="3">
    <source>
        <dbReference type="EMBL" id="SDM04954.1"/>
    </source>
</evidence>
<accession>A0A1G9Q1R3</accession>
<reference evidence="4" key="1">
    <citation type="submission" date="2016-10" db="EMBL/GenBank/DDBJ databases">
        <authorList>
            <person name="Varghese N."/>
            <person name="Submissions S."/>
        </authorList>
    </citation>
    <scope>NUCLEOTIDE SEQUENCE [LARGE SCALE GENOMIC DNA]</scope>
    <source>
        <strain evidence="4">DSM 24536</strain>
    </source>
</reference>
<name>A0A1G9Q1R3_9SPHI</name>
<dbReference type="AlphaFoldDB" id="A0A1G9Q1R3"/>
<dbReference type="GO" id="GO:0032259">
    <property type="term" value="P:methylation"/>
    <property type="evidence" value="ECO:0007669"/>
    <property type="project" value="UniProtKB-KW"/>
</dbReference>
<dbReference type="CDD" id="cd02440">
    <property type="entry name" value="AdoMet_MTases"/>
    <property type="match status" value="1"/>
</dbReference>
<gene>
    <name evidence="3" type="ORF">SAMN05421813_10586</name>
</gene>
<dbReference type="STRING" id="990371.SAMN05421813_10586"/>
<proteinExistence type="predicted"/>
<sequence>MEMPDFKHRSSEEEMMDDFSLGHEIIDPIMDELEVVNKLLGGYDVFFNAFKKIGIKDGMRISDWGCGGGDSLRVIAKWARKRNLKISLVGVDATESAIEYARERSKDFPEISYILADVMSDQLLPDQFDIVISSLFTHHFTDPNWIRLIQKMAGCASTYVVINDLHRHWFAYHSIGIITYVFSRSEMVKHDSKLSVLRSFKRSEIDQMLKAGGFKNYSIKWMWAFRWQVCIESGKKLGTGNKNPYKQR</sequence>
<dbReference type="PANTHER" id="PTHR43861">
    <property type="entry name" value="TRANS-ACONITATE 2-METHYLTRANSFERASE-RELATED"/>
    <property type="match status" value="1"/>
</dbReference>
<dbReference type="Proteomes" id="UP000199226">
    <property type="component" value="Unassembled WGS sequence"/>
</dbReference>
<keyword evidence="3" id="KW-0489">Methyltransferase</keyword>
<protein>
    <submittedName>
        <fullName evidence="3">Ubiquinone/menaquinone biosynthesis C-methylase UbiE</fullName>
    </submittedName>
</protein>
<keyword evidence="1" id="KW-0808">Transferase</keyword>
<organism evidence="3 4">
    <name type="scientific">Daejeonella rubra</name>
    <dbReference type="NCBI Taxonomy" id="990371"/>
    <lineage>
        <taxon>Bacteria</taxon>
        <taxon>Pseudomonadati</taxon>
        <taxon>Bacteroidota</taxon>
        <taxon>Sphingobacteriia</taxon>
        <taxon>Sphingobacteriales</taxon>
        <taxon>Sphingobacteriaceae</taxon>
        <taxon>Daejeonella</taxon>
    </lineage>
</organism>
<dbReference type="GO" id="GO:0008168">
    <property type="term" value="F:methyltransferase activity"/>
    <property type="evidence" value="ECO:0007669"/>
    <property type="project" value="UniProtKB-KW"/>
</dbReference>
<dbReference type="SUPFAM" id="SSF53335">
    <property type="entry name" value="S-adenosyl-L-methionine-dependent methyltransferases"/>
    <property type="match status" value="1"/>
</dbReference>
<dbReference type="EMBL" id="FNHH01000005">
    <property type="protein sequence ID" value="SDM04954.1"/>
    <property type="molecule type" value="Genomic_DNA"/>
</dbReference>
<dbReference type="Pfam" id="PF13649">
    <property type="entry name" value="Methyltransf_25"/>
    <property type="match status" value="1"/>
</dbReference>
<keyword evidence="3" id="KW-0830">Ubiquinone</keyword>
<keyword evidence="4" id="KW-1185">Reference proteome</keyword>
<feature type="domain" description="Methyltransferase" evidence="2">
    <location>
        <begin position="62"/>
        <end position="153"/>
    </location>
</feature>
<dbReference type="Gene3D" id="3.40.50.150">
    <property type="entry name" value="Vaccinia Virus protein VP39"/>
    <property type="match status" value="1"/>
</dbReference>